<dbReference type="Pfam" id="PF03171">
    <property type="entry name" value="2OG-FeII_Oxy"/>
    <property type="match status" value="2"/>
</dbReference>
<comment type="cofactor">
    <cofactor evidence="1">
        <name>Fe cation</name>
        <dbReference type="ChEBI" id="CHEBI:24875"/>
    </cofactor>
</comment>
<keyword evidence="5" id="KW-0408">Iron</keyword>
<evidence type="ECO:0000256" key="4">
    <source>
        <dbReference type="ARBA" id="ARBA00023002"/>
    </source>
</evidence>
<evidence type="ECO:0000256" key="1">
    <source>
        <dbReference type="ARBA" id="ARBA00001962"/>
    </source>
</evidence>
<proteinExistence type="inferred from homology"/>
<dbReference type="FunFam" id="2.60.120.330:FF:000026">
    <property type="entry name" value="DIBOA-glucoside dioxygenase BX6"/>
    <property type="match status" value="1"/>
</dbReference>
<dbReference type="PANTHER" id="PTHR10209">
    <property type="entry name" value="OXIDOREDUCTASE, 2OG-FE II OXYGENASE FAMILY PROTEIN"/>
    <property type="match status" value="1"/>
</dbReference>
<dbReference type="GO" id="GO:0046872">
    <property type="term" value="F:metal ion binding"/>
    <property type="evidence" value="ECO:0007669"/>
    <property type="project" value="UniProtKB-KW"/>
</dbReference>
<name>A0A9Q0G518_9ROSI</name>
<evidence type="ECO:0000259" key="7">
    <source>
        <dbReference type="PROSITE" id="PS51471"/>
    </source>
</evidence>
<feature type="region of interest" description="Disordered" evidence="6">
    <location>
        <begin position="252"/>
        <end position="271"/>
    </location>
</feature>
<dbReference type="InterPro" id="IPR026992">
    <property type="entry name" value="DIOX_N"/>
</dbReference>
<evidence type="ECO:0000256" key="6">
    <source>
        <dbReference type="SAM" id="MobiDB-lite"/>
    </source>
</evidence>
<dbReference type="FunFam" id="2.60.120.330:FF:000005">
    <property type="entry name" value="1-aminocyclopropane-1-carboxylate oxidase homolog 1"/>
    <property type="match status" value="1"/>
</dbReference>
<evidence type="ECO:0000313" key="9">
    <source>
        <dbReference type="Proteomes" id="UP001141552"/>
    </source>
</evidence>
<dbReference type="PROSITE" id="PS51471">
    <property type="entry name" value="FE2OG_OXY"/>
    <property type="match status" value="2"/>
</dbReference>
<feature type="domain" description="Fe2OG dioxygenase" evidence="7">
    <location>
        <begin position="478"/>
        <end position="577"/>
    </location>
</feature>
<evidence type="ECO:0000256" key="3">
    <source>
        <dbReference type="ARBA" id="ARBA00022723"/>
    </source>
</evidence>
<accession>A0A9Q0G518</accession>
<dbReference type="SUPFAM" id="SSF51197">
    <property type="entry name" value="Clavaminate synthase-like"/>
    <property type="match status" value="2"/>
</dbReference>
<sequence length="629" mass="69805">MGEVIEGMLEGSRNFHELPVEEKARHYSRDRTQLVKYHSNSLLFLKKAALWKDTLICSMAPDAPKPEAYPEVCREITEKYSGLMKELATTLLKLLSEGIGLEPNRLIEMGSMDGQTIYFHYYPPCPQPNQTFGAAPHTDGNFITILSQDNIGGLQVLHQNQWVDVPPIPGALVVNIGDFLQLISNDMFKSSLHRVLAHKFSSRVSVACFMSNSGEPDKVYGPIKELLSDENPQFYRDVTVKEGGEHHPKAITQTTATASPQYQSHRTPDGGPDYVLEKELKAFGESKAGVKGLVDGGIKHVPPYFIEGPEDQSLSSASATASHLQLPVIDLKNIHQDAAQRRRVIDEIREAAGSWGFFQIVNHGVPVEVIEEMLDGVRSFHELPVEEKAKHYSREPGKLVFYQSNGLLSTTRLATWKDTLMCNMAPVAPKPEDFPEVCRDITIRYSAHMKEVAATLLNLLGEGLGLEPNRLIDMGCATGQSLYGHYYPPCPQPNQTLGAVPHTDGNFITILSQDDVGGLQVFYQDQWVDIPPTQGALVVNISDLLQLISNGSFKSGLHRVLANNTSPRVSVACFVIGSGGNDKRYGPLSELLSEENPPLYRDVTIQEYFSVAFSTFYQRDVFALDFFKL</sequence>
<protein>
    <recommendedName>
        <fullName evidence="7">Fe2OG dioxygenase domain-containing protein</fullName>
    </recommendedName>
</protein>
<dbReference type="OrthoDB" id="288590at2759"/>
<keyword evidence="3" id="KW-0479">Metal-binding</keyword>
<dbReference type="Gene3D" id="2.60.120.330">
    <property type="entry name" value="B-lactam Antibiotic, Isopenicillin N Synthase, Chain"/>
    <property type="match status" value="2"/>
</dbReference>
<dbReference type="InterPro" id="IPR044861">
    <property type="entry name" value="IPNS-like_FE2OG_OXY"/>
</dbReference>
<feature type="compositionally biased region" description="Polar residues" evidence="6">
    <location>
        <begin position="252"/>
        <end position="265"/>
    </location>
</feature>
<reference evidence="8" key="2">
    <citation type="journal article" date="2023" name="Plants (Basel)">
        <title>Annotation of the Turnera subulata (Passifloraceae) Draft Genome Reveals the S-Locus Evolved after the Divergence of Turneroideae from Passifloroideae in a Stepwise Manner.</title>
        <authorList>
            <person name="Henning P.M."/>
            <person name="Roalson E.H."/>
            <person name="Mir W."/>
            <person name="McCubbin A.G."/>
            <person name="Shore J.S."/>
        </authorList>
    </citation>
    <scope>NUCLEOTIDE SEQUENCE</scope>
    <source>
        <strain evidence="8">F60SS</strain>
    </source>
</reference>
<dbReference type="InterPro" id="IPR005123">
    <property type="entry name" value="Oxoglu/Fe-dep_dioxygenase_dom"/>
</dbReference>
<evidence type="ECO:0000313" key="8">
    <source>
        <dbReference type="EMBL" id="KAJ4842317.1"/>
    </source>
</evidence>
<keyword evidence="4" id="KW-0560">Oxidoreductase</keyword>
<evidence type="ECO:0000256" key="5">
    <source>
        <dbReference type="ARBA" id="ARBA00023004"/>
    </source>
</evidence>
<dbReference type="Pfam" id="PF14226">
    <property type="entry name" value="DIOX_N"/>
    <property type="match status" value="1"/>
</dbReference>
<dbReference type="EMBL" id="JAKUCV010002522">
    <property type="protein sequence ID" value="KAJ4842317.1"/>
    <property type="molecule type" value="Genomic_DNA"/>
</dbReference>
<dbReference type="AlphaFoldDB" id="A0A9Q0G518"/>
<dbReference type="GO" id="GO:0051213">
    <property type="term" value="F:dioxygenase activity"/>
    <property type="evidence" value="ECO:0007669"/>
    <property type="project" value="UniProtKB-ARBA"/>
</dbReference>
<organism evidence="8 9">
    <name type="scientific">Turnera subulata</name>
    <dbReference type="NCBI Taxonomy" id="218843"/>
    <lineage>
        <taxon>Eukaryota</taxon>
        <taxon>Viridiplantae</taxon>
        <taxon>Streptophyta</taxon>
        <taxon>Embryophyta</taxon>
        <taxon>Tracheophyta</taxon>
        <taxon>Spermatophyta</taxon>
        <taxon>Magnoliopsida</taxon>
        <taxon>eudicotyledons</taxon>
        <taxon>Gunneridae</taxon>
        <taxon>Pentapetalae</taxon>
        <taxon>rosids</taxon>
        <taxon>fabids</taxon>
        <taxon>Malpighiales</taxon>
        <taxon>Passifloraceae</taxon>
        <taxon>Turnera</taxon>
    </lineage>
</organism>
<dbReference type="Proteomes" id="UP001141552">
    <property type="component" value="Unassembled WGS sequence"/>
</dbReference>
<gene>
    <name evidence="8" type="ORF">Tsubulata_048000</name>
</gene>
<evidence type="ECO:0000256" key="2">
    <source>
        <dbReference type="ARBA" id="ARBA00008056"/>
    </source>
</evidence>
<feature type="domain" description="Fe2OG dioxygenase" evidence="7">
    <location>
        <begin position="113"/>
        <end position="213"/>
    </location>
</feature>
<comment type="caution">
    <text evidence="8">The sequence shown here is derived from an EMBL/GenBank/DDBJ whole genome shotgun (WGS) entry which is preliminary data.</text>
</comment>
<dbReference type="PANTHER" id="PTHR10209:SF776">
    <property type="entry name" value="2OG-FE(II) OXYGENASE FAMILY OXIDOREDUCTASE"/>
    <property type="match status" value="1"/>
</dbReference>
<keyword evidence="9" id="KW-1185">Reference proteome</keyword>
<reference evidence="8" key="1">
    <citation type="submission" date="2022-02" db="EMBL/GenBank/DDBJ databases">
        <authorList>
            <person name="Henning P.M."/>
            <person name="McCubbin A.G."/>
            <person name="Shore J.S."/>
        </authorList>
    </citation>
    <scope>NUCLEOTIDE SEQUENCE</scope>
    <source>
        <strain evidence="8">F60SS</strain>
        <tissue evidence="8">Leaves</tissue>
    </source>
</reference>
<comment type="similarity">
    <text evidence="2">Belongs to the iron/ascorbate-dependent oxidoreductase family.</text>
</comment>
<dbReference type="InterPro" id="IPR027443">
    <property type="entry name" value="IPNS-like_sf"/>
</dbReference>